<comment type="similarity">
    <text evidence="9">Belongs to the GSP H family.</text>
</comment>
<dbReference type="InterPro" id="IPR045584">
    <property type="entry name" value="Pilin-like"/>
</dbReference>
<dbReference type="GO" id="GO:0005886">
    <property type="term" value="C:plasma membrane"/>
    <property type="evidence" value="ECO:0007669"/>
    <property type="project" value="UniProtKB-SubCell"/>
</dbReference>
<dbReference type="SUPFAM" id="SSF54523">
    <property type="entry name" value="Pili subunits"/>
    <property type="match status" value="1"/>
</dbReference>
<dbReference type="AlphaFoldDB" id="A0A540VVJ0"/>
<gene>
    <name evidence="12" type="ORF">FKY71_01770</name>
</gene>
<evidence type="ECO:0000256" key="2">
    <source>
        <dbReference type="ARBA" id="ARBA00021549"/>
    </source>
</evidence>
<dbReference type="InterPro" id="IPR022346">
    <property type="entry name" value="T2SS_GspH"/>
</dbReference>
<evidence type="ECO:0000256" key="5">
    <source>
        <dbReference type="ARBA" id="ARBA00022519"/>
    </source>
</evidence>
<accession>A0A540VVJ0</accession>
<keyword evidence="3" id="KW-1003">Cell membrane</keyword>
<sequence>MRRKASGTEHRMAQHGTTLTELLLAVALMALLTAMALPSFSGLVQKDRLTQTSERLYRDLTHARAQAIQRGQPVALVAHPAGWDHGWTVFVDTNHNRQRETGESLLRDAPALPPGFALSTNAGIGRAIGYRGDGRSERPNGGLQMGTWLLCDGGGTATPGHAVTLVVSATGRARISPSSDHLDGSPC</sequence>
<evidence type="ECO:0000256" key="3">
    <source>
        <dbReference type="ARBA" id="ARBA00022475"/>
    </source>
</evidence>
<evidence type="ECO:0000256" key="8">
    <source>
        <dbReference type="ARBA" id="ARBA00023136"/>
    </source>
</evidence>
<comment type="caution">
    <text evidence="12">The sequence shown here is derived from an EMBL/GenBank/DDBJ whole genome shotgun (WGS) entry which is preliminary data.</text>
</comment>
<dbReference type="Proteomes" id="UP000315400">
    <property type="component" value="Unassembled WGS sequence"/>
</dbReference>
<dbReference type="GO" id="GO:0015627">
    <property type="term" value="C:type II protein secretion system complex"/>
    <property type="evidence" value="ECO:0007669"/>
    <property type="project" value="InterPro"/>
</dbReference>
<proteinExistence type="inferred from homology"/>
<feature type="domain" description="General secretion pathway GspH" evidence="11">
    <location>
        <begin position="53"/>
        <end position="171"/>
    </location>
</feature>
<evidence type="ECO:0000256" key="1">
    <source>
        <dbReference type="ARBA" id="ARBA00004377"/>
    </source>
</evidence>
<dbReference type="STRING" id="1260251.SPISAL_06690"/>
<evidence type="ECO:0000256" key="10">
    <source>
        <dbReference type="ARBA" id="ARBA00030775"/>
    </source>
</evidence>
<keyword evidence="5" id="KW-0997">Cell inner membrane</keyword>
<keyword evidence="8" id="KW-0472">Membrane</keyword>
<evidence type="ECO:0000256" key="7">
    <source>
        <dbReference type="ARBA" id="ARBA00022989"/>
    </source>
</evidence>
<dbReference type="Pfam" id="PF12019">
    <property type="entry name" value="GspH"/>
    <property type="match status" value="1"/>
</dbReference>
<comment type="subcellular location">
    <subcellularLocation>
        <location evidence="1">Cell inner membrane</location>
        <topology evidence="1">Single-pass membrane protein</topology>
    </subcellularLocation>
</comment>
<dbReference type="GO" id="GO:0015628">
    <property type="term" value="P:protein secretion by the type II secretion system"/>
    <property type="evidence" value="ECO:0007669"/>
    <property type="project" value="InterPro"/>
</dbReference>
<dbReference type="Gene3D" id="3.55.40.10">
    <property type="entry name" value="minor pseudopilin epsh domain"/>
    <property type="match status" value="1"/>
</dbReference>
<evidence type="ECO:0000313" key="12">
    <source>
        <dbReference type="EMBL" id="TQF00782.1"/>
    </source>
</evidence>
<evidence type="ECO:0000256" key="4">
    <source>
        <dbReference type="ARBA" id="ARBA00022481"/>
    </source>
</evidence>
<organism evidence="12 13">
    <name type="scientific">Spiribacter salinus</name>
    <dbReference type="NCBI Taxonomy" id="1335746"/>
    <lineage>
        <taxon>Bacteria</taxon>
        <taxon>Pseudomonadati</taxon>
        <taxon>Pseudomonadota</taxon>
        <taxon>Gammaproteobacteria</taxon>
        <taxon>Chromatiales</taxon>
        <taxon>Ectothiorhodospiraceae</taxon>
        <taxon>Spiribacter</taxon>
    </lineage>
</organism>
<protein>
    <recommendedName>
        <fullName evidence="2">Type II secretion system protein H</fullName>
    </recommendedName>
    <alternativeName>
        <fullName evidence="10">General secretion pathway protein H</fullName>
    </alternativeName>
</protein>
<dbReference type="EMBL" id="VIFK01000005">
    <property type="protein sequence ID" value="TQF00782.1"/>
    <property type="molecule type" value="Genomic_DNA"/>
</dbReference>
<evidence type="ECO:0000313" key="13">
    <source>
        <dbReference type="Proteomes" id="UP000315400"/>
    </source>
</evidence>
<keyword evidence="7" id="KW-1133">Transmembrane helix</keyword>
<reference evidence="12 13" key="1">
    <citation type="submission" date="2019-06" db="EMBL/GenBank/DDBJ databases">
        <title>Metagenome assembled Genome of Spiribacter salinus SL48-SHIP from the microbial mat of Salt Lake 48 (Novosibirsk region, Russia).</title>
        <authorList>
            <person name="Shipova A."/>
            <person name="Rozanov A.S."/>
            <person name="Bryanskaya A.V."/>
            <person name="Peltek S.E."/>
        </authorList>
    </citation>
    <scope>NUCLEOTIDE SEQUENCE [LARGE SCALE GENOMIC DNA]</scope>
    <source>
        <strain evidence="12">SL48-SHIP-2</strain>
    </source>
</reference>
<keyword evidence="6" id="KW-0812">Transmembrane</keyword>
<keyword evidence="4" id="KW-0488">Methylation</keyword>
<evidence type="ECO:0000259" key="11">
    <source>
        <dbReference type="Pfam" id="PF12019"/>
    </source>
</evidence>
<evidence type="ECO:0000256" key="6">
    <source>
        <dbReference type="ARBA" id="ARBA00022692"/>
    </source>
</evidence>
<evidence type="ECO:0000256" key="9">
    <source>
        <dbReference type="ARBA" id="ARBA00025772"/>
    </source>
</evidence>
<name>A0A540VVJ0_9GAMM</name>